<feature type="transmembrane region" description="Helical" evidence="1">
    <location>
        <begin position="144"/>
        <end position="165"/>
    </location>
</feature>
<feature type="transmembrane region" description="Helical" evidence="1">
    <location>
        <begin position="58"/>
        <end position="83"/>
    </location>
</feature>
<dbReference type="PANTHER" id="PTHR42709:SF11">
    <property type="entry name" value="DEDA FAMILY PROTEIN"/>
    <property type="match status" value="1"/>
</dbReference>
<dbReference type="InterPro" id="IPR032816">
    <property type="entry name" value="VTT_dom"/>
</dbReference>
<dbReference type="AlphaFoldDB" id="A0A382LNW2"/>
<dbReference type="Pfam" id="PF09335">
    <property type="entry name" value="VTT_dom"/>
    <property type="match status" value="1"/>
</dbReference>
<accession>A0A382LNW2</accession>
<dbReference type="PANTHER" id="PTHR42709">
    <property type="entry name" value="ALKALINE PHOSPHATASE LIKE PROTEIN"/>
    <property type="match status" value="1"/>
</dbReference>
<protein>
    <recommendedName>
        <fullName evidence="2">VTT domain-containing protein</fullName>
    </recommendedName>
</protein>
<keyword evidence="1" id="KW-0812">Transmembrane</keyword>
<keyword evidence="1" id="KW-0472">Membrane</keyword>
<dbReference type="GO" id="GO:0005886">
    <property type="term" value="C:plasma membrane"/>
    <property type="evidence" value="ECO:0007669"/>
    <property type="project" value="TreeGrafter"/>
</dbReference>
<evidence type="ECO:0000256" key="1">
    <source>
        <dbReference type="SAM" id="Phobius"/>
    </source>
</evidence>
<organism evidence="3">
    <name type="scientific">marine metagenome</name>
    <dbReference type="NCBI Taxonomy" id="408172"/>
    <lineage>
        <taxon>unclassified sequences</taxon>
        <taxon>metagenomes</taxon>
        <taxon>ecological metagenomes</taxon>
    </lineage>
</organism>
<feature type="transmembrane region" description="Helical" evidence="1">
    <location>
        <begin position="177"/>
        <end position="197"/>
    </location>
</feature>
<feature type="transmembrane region" description="Helical" evidence="1">
    <location>
        <begin position="104"/>
        <end position="124"/>
    </location>
</feature>
<evidence type="ECO:0000259" key="2">
    <source>
        <dbReference type="Pfam" id="PF09335"/>
    </source>
</evidence>
<proteinExistence type="predicted"/>
<gene>
    <name evidence="3" type="ORF">METZ01_LOCUS291262</name>
</gene>
<reference evidence="3" key="1">
    <citation type="submission" date="2018-05" db="EMBL/GenBank/DDBJ databases">
        <authorList>
            <person name="Lanie J.A."/>
            <person name="Ng W.-L."/>
            <person name="Kazmierczak K.M."/>
            <person name="Andrzejewski T.M."/>
            <person name="Davidsen T.M."/>
            <person name="Wayne K.J."/>
            <person name="Tettelin H."/>
            <person name="Glass J.I."/>
            <person name="Rusch D."/>
            <person name="Podicherti R."/>
            <person name="Tsui H.-C.T."/>
            <person name="Winkler M.E."/>
        </authorList>
    </citation>
    <scope>NUCLEOTIDE SEQUENCE</scope>
</reference>
<evidence type="ECO:0000313" key="3">
    <source>
        <dbReference type="EMBL" id="SVC38408.1"/>
    </source>
</evidence>
<keyword evidence="1" id="KW-1133">Transmembrane helix</keyword>
<dbReference type="EMBL" id="UINC01088307">
    <property type="protein sequence ID" value="SVC38408.1"/>
    <property type="molecule type" value="Genomic_DNA"/>
</dbReference>
<name>A0A382LNW2_9ZZZZ</name>
<dbReference type="InterPro" id="IPR051311">
    <property type="entry name" value="DedA_domain"/>
</dbReference>
<sequence>MNSILAILRRLYDWTMNWSRSPQAFPALFLIALAESSFFPIPPDVLLIAIVAARPTVWFTAAATCAAGSLVGAAIGYGIGFGLMATVGDPIIAFYGAQSHWDQFVGLANTWGIWFLAAAAFTPIPFKVATIAAGAIELPFVPFLFIALLGRASRFFLVGAILRLFGRPVRSLLEKHFDLATILFLTLLVGGFLILRFL</sequence>
<feature type="domain" description="VTT" evidence="2">
    <location>
        <begin position="41"/>
        <end position="158"/>
    </location>
</feature>